<protein>
    <recommendedName>
        <fullName evidence="4">Conidiation-specific protein 13</fullName>
    </recommendedName>
</protein>
<evidence type="ECO:0000256" key="1">
    <source>
        <dbReference type="SAM" id="SignalP"/>
    </source>
</evidence>
<proteinExistence type="predicted"/>
<dbReference type="InParanoid" id="A0A166AJU0"/>
<dbReference type="STRING" id="1314781.A0A166AJU0"/>
<reference evidence="2 3" key="1">
    <citation type="journal article" date="2016" name="Mol. Biol. Evol.">
        <title>Comparative Genomics of Early-Diverging Mushroom-Forming Fungi Provides Insights into the Origins of Lignocellulose Decay Capabilities.</title>
        <authorList>
            <person name="Nagy L.G."/>
            <person name="Riley R."/>
            <person name="Tritt A."/>
            <person name="Adam C."/>
            <person name="Daum C."/>
            <person name="Floudas D."/>
            <person name="Sun H."/>
            <person name="Yadav J.S."/>
            <person name="Pangilinan J."/>
            <person name="Larsson K.H."/>
            <person name="Matsuura K."/>
            <person name="Barry K."/>
            <person name="Labutti K."/>
            <person name="Kuo R."/>
            <person name="Ohm R.A."/>
            <person name="Bhattacharya S.S."/>
            <person name="Shirouzu T."/>
            <person name="Yoshinaga Y."/>
            <person name="Martin F.M."/>
            <person name="Grigoriev I.V."/>
            <person name="Hibbett D.S."/>
        </authorList>
    </citation>
    <scope>NUCLEOTIDE SEQUENCE [LARGE SCALE GENOMIC DNA]</scope>
    <source>
        <strain evidence="2 3">HHB12029</strain>
    </source>
</reference>
<dbReference type="EMBL" id="KV426006">
    <property type="protein sequence ID" value="KZV92589.1"/>
    <property type="molecule type" value="Genomic_DNA"/>
</dbReference>
<name>A0A166AJU0_EXIGL</name>
<dbReference type="Proteomes" id="UP000077266">
    <property type="component" value="Unassembled WGS sequence"/>
</dbReference>
<keyword evidence="1" id="KW-0732">Signal</keyword>
<dbReference type="SUPFAM" id="SSF55486">
    <property type="entry name" value="Metalloproteases ('zincins'), catalytic domain"/>
    <property type="match status" value="1"/>
</dbReference>
<evidence type="ECO:0008006" key="4">
    <source>
        <dbReference type="Google" id="ProtNLM"/>
    </source>
</evidence>
<gene>
    <name evidence="2" type="ORF">EXIGLDRAFT_749622</name>
</gene>
<evidence type="ECO:0000313" key="2">
    <source>
        <dbReference type="EMBL" id="KZV92589.1"/>
    </source>
</evidence>
<keyword evidence="3" id="KW-1185">Reference proteome</keyword>
<organism evidence="2 3">
    <name type="scientific">Exidia glandulosa HHB12029</name>
    <dbReference type="NCBI Taxonomy" id="1314781"/>
    <lineage>
        <taxon>Eukaryota</taxon>
        <taxon>Fungi</taxon>
        <taxon>Dikarya</taxon>
        <taxon>Basidiomycota</taxon>
        <taxon>Agaricomycotina</taxon>
        <taxon>Agaricomycetes</taxon>
        <taxon>Auriculariales</taxon>
        <taxon>Exidiaceae</taxon>
        <taxon>Exidia</taxon>
    </lineage>
</organism>
<sequence>MFALSVVGALVLAAPAFAALGRPILFSDGLSPHVDSSFWAHLNPTQSTWSQWDWGYTPQTCYNNANSNGVSPYDFEIFAVKYTDCSNAWVLRLMGYGYFPTLSSCRHHNASLSQIDMIDLFGRLPVHERQWVRHIIAVPGGGSAYMSNADVVFQGPVGTPSVFQHEVGHAVDFYKNSVRSSGTSQFINAINADSCVPDSYANSNEVEDYTQVGVLAMYDIVNPGGLDGIGANWRCLVNQKNALDGFQRDHMTPGGACTRRWADDVTVKMGPAVPRQKRAPIEQASDLPVPGPSYVAPHAFQNLVFNATEQLKAKLRQAAWQKGEAATV</sequence>
<evidence type="ECO:0000313" key="3">
    <source>
        <dbReference type="Proteomes" id="UP000077266"/>
    </source>
</evidence>
<dbReference type="AlphaFoldDB" id="A0A166AJU0"/>
<feature type="chain" id="PRO_5007870666" description="Conidiation-specific protein 13" evidence="1">
    <location>
        <begin position="19"/>
        <end position="328"/>
    </location>
</feature>
<feature type="signal peptide" evidence="1">
    <location>
        <begin position="1"/>
        <end position="18"/>
    </location>
</feature>
<accession>A0A166AJU0</accession>
<dbReference type="OrthoDB" id="2142213at2759"/>